<evidence type="ECO:0000256" key="4">
    <source>
        <dbReference type="ARBA" id="ARBA00023136"/>
    </source>
</evidence>
<dbReference type="InterPro" id="IPR036179">
    <property type="entry name" value="Ig-like_dom_sf"/>
</dbReference>
<dbReference type="Proteomes" id="UP000694867">
    <property type="component" value="Unplaced"/>
</dbReference>
<evidence type="ECO:0000256" key="5">
    <source>
        <dbReference type="ARBA" id="ARBA00023157"/>
    </source>
</evidence>
<dbReference type="CDD" id="cd00096">
    <property type="entry name" value="Ig"/>
    <property type="match status" value="1"/>
</dbReference>
<feature type="domain" description="Ig-like" evidence="6">
    <location>
        <begin position="283"/>
        <end position="389"/>
    </location>
</feature>
<keyword evidence="7" id="KW-1185">Reference proteome</keyword>
<dbReference type="InterPro" id="IPR003599">
    <property type="entry name" value="Ig_sub"/>
</dbReference>
<accession>A0AAJ7SFB9</accession>
<proteinExistence type="predicted"/>
<dbReference type="PROSITE" id="PS50835">
    <property type="entry name" value="IG_LIKE"/>
    <property type="match status" value="5"/>
</dbReference>
<dbReference type="Pfam" id="PF08205">
    <property type="entry name" value="C2-set_2"/>
    <property type="match status" value="1"/>
</dbReference>
<feature type="domain" description="Ig-like" evidence="6">
    <location>
        <begin position="178"/>
        <end position="279"/>
    </location>
</feature>
<sequence>MGYPDAGYGSSVELNQRAPRFMAEPPSRVHFINNAGALIHCGSVAAIPSPTVQWVTSNDGQPVTTVHGLRTTFPNGTLYLQPFAANRYRQDVHATTYRCIATNAVGTAGSRDVRVRAVVQQRYEVQVYDEFVISGNTAVLRCHIPSYVRDYVSVVTWEREDGVTITSNVAVVTILEVGQRVSLPCDIESLQDDSPLRIRWFKDGQDAPNYIAEDVLKRGIWNGHHDISVAWAGRAFFSVLSDPAKLELSKLHVTDSGTYVCSVQFHRGDHKNTTSKIIVGVPPSVPMIRGTDGSVIRDKIGPLIEFSNLTLTCVIEKGSPAPTIVWKKNGQIIAPDKVRSNSTNEEGAISVLHFGPVKRRDLLHTFTCEADNVLMKTPAMQRQPKRSVSVVLDLTLPPQSVTIETNTEPLNADTSVEFRCRVQGSRPTPSLRWELEGWNSSKLESFSFIESADNGDGNSTSSVLVLPLRTEDNHKNITCVATNPLLPNSTWSQAMQLSIHHLPVVRLSLGNRLQEKHIIEGSDVYFECKVLSHPPASEVYWSVDGRELRTNASAGVVADEGFLVIRNISHRLSGIYLCTAINQRGPASSNVINLSVKYAPRCRNPETKSLVFSSIERAIDVLCDTDASPSENVHFSWSVKNVSATQPKPLKDFVVNGSASVLHYRPTTYVEHSMISCWANNSIGGMVGEPCTFRVEPKGVPPPLTRCVVSNQVGLNSWFHIQCADERPEAAGESYLLQLFMAESRNLLLNQTSPVPSFHINNIPEGAECIAEVSAVNDQGRGDPLRLTIQNIPPPSRLLTSNAPERGMRWPLSAIGSLCSVVVVVTRLGKAW</sequence>
<name>A0AAJ7SFB9_9ACAR</name>
<evidence type="ECO:0000313" key="7">
    <source>
        <dbReference type="Proteomes" id="UP000694867"/>
    </source>
</evidence>
<dbReference type="InterPro" id="IPR013106">
    <property type="entry name" value="Ig_V-set"/>
</dbReference>
<keyword evidence="5" id="KW-1015">Disulfide bond</keyword>
<dbReference type="PANTHER" id="PTHR23278:SF19">
    <property type="entry name" value="OBSCURIN"/>
    <property type="match status" value="1"/>
</dbReference>
<evidence type="ECO:0000313" key="8">
    <source>
        <dbReference type="RefSeq" id="XP_028966868.1"/>
    </source>
</evidence>
<dbReference type="InterPro" id="IPR013162">
    <property type="entry name" value="CD80_C2-set"/>
</dbReference>
<dbReference type="KEGG" id="goe:100907170"/>
<feature type="domain" description="Ig-like" evidence="6">
    <location>
        <begin position="398"/>
        <end position="498"/>
    </location>
</feature>
<evidence type="ECO:0000256" key="1">
    <source>
        <dbReference type="ARBA" id="ARBA00004167"/>
    </source>
</evidence>
<dbReference type="GeneID" id="100907170"/>
<dbReference type="SMART" id="SM00409">
    <property type="entry name" value="IG"/>
    <property type="match status" value="4"/>
</dbReference>
<dbReference type="InterPro" id="IPR013783">
    <property type="entry name" value="Ig-like_fold"/>
</dbReference>
<comment type="subcellular location">
    <subcellularLocation>
        <location evidence="1">Membrane</location>
        <topology evidence="1">Single-pass membrane protein</topology>
    </subcellularLocation>
</comment>
<gene>
    <name evidence="8" type="primary">LOC100907170</name>
</gene>
<dbReference type="Gene3D" id="2.60.40.10">
    <property type="entry name" value="Immunoglobulins"/>
    <property type="match status" value="6"/>
</dbReference>
<keyword evidence="2" id="KW-0812">Transmembrane</keyword>
<feature type="domain" description="Ig-like" evidence="6">
    <location>
        <begin position="503"/>
        <end position="595"/>
    </location>
</feature>
<dbReference type="Pfam" id="PF07686">
    <property type="entry name" value="V-set"/>
    <property type="match status" value="1"/>
</dbReference>
<reference evidence="8" key="1">
    <citation type="submission" date="2025-08" db="UniProtKB">
        <authorList>
            <consortium name="RefSeq"/>
        </authorList>
    </citation>
    <scope>IDENTIFICATION</scope>
</reference>
<organism evidence="7 8">
    <name type="scientific">Galendromus occidentalis</name>
    <name type="common">western predatory mite</name>
    <dbReference type="NCBI Taxonomy" id="34638"/>
    <lineage>
        <taxon>Eukaryota</taxon>
        <taxon>Metazoa</taxon>
        <taxon>Ecdysozoa</taxon>
        <taxon>Arthropoda</taxon>
        <taxon>Chelicerata</taxon>
        <taxon>Arachnida</taxon>
        <taxon>Acari</taxon>
        <taxon>Parasitiformes</taxon>
        <taxon>Mesostigmata</taxon>
        <taxon>Gamasina</taxon>
        <taxon>Phytoseioidea</taxon>
        <taxon>Phytoseiidae</taxon>
        <taxon>Typhlodrominae</taxon>
        <taxon>Galendromus</taxon>
    </lineage>
</organism>
<keyword evidence="3" id="KW-1133">Transmembrane helix</keyword>
<dbReference type="SUPFAM" id="SSF48726">
    <property type="entry name" value="Immunoglobulin"/>
    <property type="match status" value="5"/>
</dbReference>
<evidence type="ECO:0000259" key="6">
    <source>
        <dbReference type="PROSITE" id="PS50835"/>
    </source>
</evidence>
<dbReference type="InterPro" id="IPR003598">
    <property type="entry name" value="Ig_sub2"/>
</dbReference>
<dbReference type="GO" id="GO:0016020">
    <property type="term" value="C:membrane"/>
    <property type="evidence" value="ECO:0007669"/>
    <property type="project" value="UniProtKB-SubCell"/>
</dbReference>
<evidence type="ECO:0000256" key="2">
    <source>
        <dbReference type="ARBA" id="ARBA00022692"/>
    </source>
</evidence>
<feature type="domain" description="Ig-like" evidence="6">
    <location>
        <begin position="19"/>
        <end position="116"/>
    </location>
</feature>
<dbReference type="Pfam" id="PF13927">
    <property type="entry name" value="Ig_3"/>
    <property type="match status" value="2"/>
</dbReference>
<evidence type="ECO:0000256" key="3">
    <source>
        <dbReference type="ARBA" id="ARBA00022989"/>
    </source>
</evidence>
<protein>
    <submittedName>
        <fullName evidence="8">Hemicentin-1</fullName>
    </submittedName>
</protein>
<dbReference type="InterPro" id="IPR007110">
    <property type="entry name" value="Ig-like_dom"/>
</dbReference>
<dbReference type="RefSeq" id="XP_028966868.1">
    <property type="nucleotide sequence ID" value="XM_029111035.1"/>
</dbReference>
<dbReference type="PANTHER" id="PTHR23278">
    <property type="entry name" value="SIDESTEP PROTEIN"/>
    <property type="match status" value="1"/>
</dbReference>
<dbReference type="SMART" id="SM00408">
    <property type="entry name" value="IGc2"/>
    <property type="match status" value="5"/>
</dbReference>
<keyword evidence="4" id="KW-0472">Membrane</keyword>
<dbReference type="AlphaFoldDB" id="A0AAJ7SFB9"/>